<feature type="compositionally biased region" description="Basic and acidic residues" evidence="1">
    <location>
        <begin position="67"/>
        <end position="77"/>
    </location>
</feature>
<dbReference type="PANTHER" id="PTHR42032:SF1">
    <property type="entry name" value="YALI0E30679P"/>
    <property type="match status" value="1"/>
</dbReference>
<feature type="region of interest" description="Disordered" evidence="1">
    <location>
        <begin position="375"/>
        <end position="394"/>
    </location>
</feature>
<sequence length="394" mass="44852">MRKSFSFYPFQIMPSTQPSTYTEFHTSKKPSKNSSSPFLNSDRMKKGGSSPFVSSSTGDKANKSTKAKPDTPQDNKSDFSTPSHSWPIFFAILPPVVSVFHGDARAWSDLMLLALVGFYLFLVIKVPWELYFAARKRRVNQVGQSNQPGNAAQEAIRSEAIKKLHRQEQLSLLLVLVSPGLGGYLLQISRQFLSDYDKYFSQLNIMIFIFAAGIKPASHLIGLIKNRALHLQQEIHYPNSEVEELRTRLASLESEIHKLRAASATRFEVGEYKQDLQPALIELTRWFQKFELREQICKKQQEIKVDEMEMRLSKIELNVANVHGAENLRSKNGLIWLVDLISRVIWLPLNVFVFCLHCFNYLIPYRLLQHAEAPAPKGSVGKRKPVGSLSKHGY</sequence>
<reference evidence="3 4" key="1">
    <citation type="submission" date="2023-04" db="EMBL/GenBank/DDBJ databases">
        <title>Genome of Basidiobolus ranarum AG-B5.</title>
        <authorList>
            <person name="Stajich J.E."/>
            <person name="Carter-House D."/>
            <person name="Gryganskyi A."/>
        </authorList>
    </citation>
    <scope>NUCLEOTIDE SEQUENCE [LARGE SCALE GENOMIC DNA]</scope>
    <source>
        <strain evidence="3 4">AG-B5</strain>
    </source>
</reference>
<protein>
    <submittedName>
        <fullName evidence="3">Uncharacterized protein</fullName>
    </submittedName>
</protein>
<feature type="compositionally biased region" description="Polar residues" evidence="1">
    <location>
        <begin position="13"/>
        <end position="24"/>
    </location>
</feature>
<dbReference type="PANTHER" id="PTHR42032">
    <property type="entry name" value="YALI0E30679P"/>
    <property type="match status" value="1"/>
</dbReference>
<feature type="transmembrane region" description="Helical" evidence="2">
    <location>
        <begin position="170"/>
        <end position="187"/>
    </location>
</feature>
<organism evidence="3 4">
    <name type="scientific">Basidiobolus ranarum</name>
    <dbReference type="NCBI Taxonomy" id="34480"/>
    <lineage>
        <taxon>Eukaryota</taxon>
        <taxon>Fungi</taxon>
        <taxon>Fungi incertae sedis</taxon>
        <taxon>Zoopagomycota</taxon>
        <taxon>Entomophthoromycotina</taxon>
        <taxon>Basidiobolomycetes</taxon>
        <taxon>Basidiobolales</taxon>
        <taxon>Basidiobolaceae</taxon>
        <taxon>Basidiobolus</taxon>
    </lineage>
</organism>
<gene>
    <name evidence="3" type="ORF">K7432_002693</name>
</gene>
<keyword evidence="2" id="KW-1133">Transmembrane helix</keyword>
<evidence type="ECO:0000313" key="4">
    <source>
        <dbReference type="Proteomes" id="UP001479436"/>
    </source>
</evidence>
<feature type="transmembrane region" description="Helical" evidence="2">
    <location>
        <begin position="110"/>
        <end position="128"/>
    </location>
</feature>
<feature type="region of interest" description="Disordered" evidence="1">
    <location>
        <begin position="12"/>
        <end position="79"/>
    </location>
</feature>
<evidence type="ECO:0000256" key="2">
    <source>
        <dbReference type="SAM" id="Phobius"/>
    </source>
</evidence>
<keyword evidence="4" id="KW-1185">Reference proteome</keyword>
<proteinExistence type="predicted"/>
<comment type="caution">
    <text evidence="3">The sequence shown here is derived from an EMBL/GenBank/DDBJ whole genome shotgun (WGS) entry which is preliminary data.</text>
</comment>
<keyword evidence="2" id="KW-0812">Transmembrane</keyword>
<name>A0ABR2W7D1_9FUNG</name>
<dbReference type="EMBL" id="JASJQH010006950">
    <property type="protein sequence ID" value="KAK9722389.1"/>
    <property type="molecule type" value="Genomic_DNA"/>
</dbReference>
<evidence type="ECO:0000256" key="1">
    <source>
        <dbReference type="SAM" id="MobiDB-lite"/>
    </source>
</evidence>
<evidence type="ECO:0000313" key="3">
    <source>
        <dbReference type="EMBL" id="KAK9722389.1"/>
    </source>
</evidence>
<keyword evidence="2" id="KW-0472">Membrane</keyword>
<feature type="transmembrane region" description="Helical" evidence="2">
    <location>
        <begin position="199"/>
        <end position="217"/>
    </location>
</feature>
<dbReference type="Proteomes" id="UP001479436">
    <property type="component" value="Unassembled WGS sequence"/>
</dbReference>
<accession>A0ABR2W7D1</accession>